<dbReference type="EMBL" id="VSSQ01000377">
    <property type="protein sequence ID" value="MPL92981.1"/>
    <property type="molecule type" value="Genomic_DNA"/>
</dbReference>
<gene>
    <name evidence="1" type="ORF">SDC9_39105</name>
</gene>
<reference evidence="1" key="1">
    <citation type="submission" date="2019-08" db="EMBL/GenBank/DDBJ databases">
        <authorList>
            <person name="Kucharzyk K."/>
            <person name="Murdoch R.W."/>
            <person name="Higgins S."/>
            <person name="Loffler F."/>
        </authorList>
    </citation>
    <scope>NUCLEOTIDE SEQUENCE</scope>
</reference>
<name>A0A644VNP0_9ZZZZ</name>
<comment type="caution">
    <text evidence="1">The sequence shown here is derived from an EMBL/GenBank/DDBJ whole genome shotgun (WGS) entry which is preliminary data.</text>
</comment>
<dbReference type="AlphaFoldDB" id="A0A644VNP0"/>
<organism evidence="1">
    <name type="scientific">bioreactor metagenome</name>
    <dbReference type="NCBI Taxonomy" id="1076179"/>
    <lineage>
        <taxon>unclassified sequences</taxon>
        <taxon>metagenomes</taxon>
        <taxon>ecological metagenomes</taxon>
    </lineage>
</organism>
<evidence type="ECO:0000313" key="1">
    <source>
        <dbReference type="EMBL" id="MPL92981.1"/>
    </source>
</evidence>
<proteinExistence type="predicted"/>
<protein>
    <submittedName>
        <fullName evidence="1">Uncharacterized protein</fullName>
    </submittedName>
</protein>
<sequence length="193" mass="21336">MSKNNCNPFAGGKVPPCSAFLGNTNPIIKDGQLIFTNDNRVFYFIRTTSNTSDSSNNSQLGTSNVQTNLQISLTTFLVGLYINEVQLGNISHSKKNTIHNDMAANDFINSTLENNPEVNVDYTPSLVIVVSNTNAILSIYTNTINITPLNYYILFILNRLENHPGLFFGNNAYATEDPINFSLAALALRFPFD</sequence>
<accession>A0A644VNP0</accession>